<dbReference type="Gene3D" id="3.90.1300.10">
    <property type="entry name" value="Amidase signature (AS) domain"/>
    <property type="match status" value="1"/>
</dbReference>
<reference evidence="2 3" key="1">
    <citation type="submission" date="2021-11" db="EMBL/GenBank/DDBJ databases">
        <authorList>
            <person name="Lee D.-H."/>
            <person name="Kim S.-B."/>
        </authorList>
    </citation>
    <scope>NUCLEOTIDE SEQUENCE [LARGE SCALE GENOMIC DNA]</scope>
    <source>
        <strain evidence="2 3">KCTC 52223</strain>
    </source>
</reference>
<protein>
    <submittedName>
        <fullName evidence="2">Amidase</fullName>
    </submittedName>
</protein>
<evidence type="ECO:0000313" key="3">
    <source>
        <dbReference type="Proteomes" id="UP001198862"/>
    </source>
</evidence>
<evidence type="ECO:0000259" key="1">
    <source>
        <dbReference type="Pfam" id="PF01425"/>
    </source>
</evidence>
<dbReference type="Pfam" id="PF01425">
    <property type="entry name" value="Amidase"/>
    <property type="match status" value="1"/>
</dbReference>
<proteinExistence type="predicted"/>
<dbReference type="SUPFAM" id="SSF75304">
    <property type="entry name" value="Amidase signature (AS) enzymes"/>
    <property type="match status" value="1"/>
</dbReference>
<name>A0ABS8KYJ3_9HYPH</name>
<gene>
    <name evidence="2" type="ORF">LJ725_19525</name>
</gene>
<dbReference type="InterPro" id="IPR036928">
    <property type="entry name" value="AS_sf"/>
</dbReference>
<dbReference type="RefSeq" id="WP_230552366.1">
    <property type="nucleotide sequence ID" value="NZ_JAJISD010000008.1"/>
</dbReference>
<feature type="domain" description="Amidase" evidence="1">
    <location>
        <begin position="24"/>
        <end position="464"/>
    </location>
</feature>
<dbReference type="PANTHER" id="PTHR43372:SF4">
    <property type="entry name" value="FATTY-ACID AMIDE HYDROLASE 2"/>
    <property type="match status" value="1"/>
</dbReference>
<accession>A0ABS8KYJ3</accession>
<dbReference type="InterPro" id="IPR052739">
    <property type="entry name" value="FAAH2"/>
</dbReference>
<organism evidence="2 3">
    <name type="scientific">Reyranella aquatilis</name>
    <dbReference type="NCBI Taxonomy" id="2035356"/>
    <lineage>
        <taxon>Bacteria</taxon>
        <taxon>Pseudomonadati</taxon>
        <taxon>Pseudomonadota</taxon>
        <taxon>Alphaproteobacteria</taxon>
        <taxon>Hyphomicrobiales</taxon>
        <taxon>Reyranellaceae</taxon>
        <taxon>Reyranella</taxon>
    </lineage>
</organism>
<keyword evidence="3" id="KW-1185">Reference proteome</keyword>
<dbReference type="EMBL" id="JAJISD010000008">
    <property type="protein sequence ID" value="MCC8431170.1"/>
    <property type="molecule type" value="Genomic_DNA"/>
</dbReference>
<comment type="caution">
    <text evidence="2">The sequence shown here is derived from an EMBL/GenBank/DDBJ whole genome shotgun (WGS) entry which is preliminary data.</text>
</comment>
<dbReference type="PANTHER" id="PTHR43372">
    <property type="entry name" value="FATTY-ACID AMIDE HYDROLASE"/>
    <property type="match status" value="1"/>
</dbReference>
<evidence type="ECO:0000313" key="2">
    <source>
        <dbReference type="EMBL" id="MCC8431170.1"/>
    </source>
</evidence>
<dbReference type="Proteomes" id="UP001198862">
    <property type="component" value="Unassembled WGS sequence"/>
</dbReference>
<sequence length="485" mass="51912">MNPCFETATRLARAIRNGRLSSVEATRSHLERIARENPALNALVVVDRDGALKAARAADRALAARKSDGMKPLGPLHGVPITIKEAFDVAGLRTTSSHPPLADNVATQDATLVARLRAAGAVILGKTNVPELCADFQTDSPIFGTTKNAWDERRTAGGSTGGGGVAVAARLSPLELGSDIGGSVRNPAHYNGIFSLKPTEWRVPGHGHVPDLPGATRSTRYMGTFGPLARSVDDLDIALRVIAGPDGYEAEAGPVPLGPTPRLSARGLRIAVLASNPLVPVSADTAAVVEATAKRLSKAGARVKPAAPDGLDWQQGWDDWADLFQYMILSAQPLAERERHFRKSHSTDPTARSVARAAHLNMAQFFAVLDRRDRLARQCETFLDDYDAWLMPVMPDAAFIRQSQKRPLTIDGVDHPYFFAGTAYNFLANLTGQPSIVLPCGFSKEGMPIGLQLTGRRWGEAKLLGVAKVLETLLPPCPVPPAYAS</sequence>
<dbReference type="InterPro" id="IPR023631">
    <property type="entry name" value="Amidase_dom"/>
</dbReference>